<feature type="compositionally biased region" description="Acidic residues" evidence="1">
    <location>
        <begin position="742"/>
        <end position="763"/>
    </location>
</feature>
<dbReference type="GO" id="GO:0000964">
    <property type="term" value="P:mitochondrial RNA 5'-end processing"/>
    <property type="evidence" value="ECO:0007669"/>
    <property type="project" value="TreeGrafter"/>
</dbReference>
<sequence>PVPRRHLPVAISQLGAIRRFADSTTSPAAASATLTEDAAPPPSDPPTEGNDKPKASPKKTKPKTKPKSTRSAKKKNATDPSSSTDSAGIEIQQDLVVDALKKVMKDGPLKKGAGAKGSKKTPNKKSKPASAAPARKRKAAKPTAATAGDEAGDEQGEKPKKGAKKKKPAPKVNLENIEEVSPNELKLVPLELPQPPVPTLAYGLDRVLFSPGVSYLQDPRSKVFNHDPYVSQIMPTHEFDFGALKEYITSSRDKTLIAAAAEKKKKYSGSTSSMTATLAHFHFLLSAWRPINTAMLSRQFDPEQSSEEFNRISRSPAAIFLHYKDGTYAIDADKEYDSGNILSMLGKSMEKLLTMPKEEFEKYRKSKSDQLTDEEKNGPESYHYTTLGDFMMRSQLDAFDPRLPGTGMFDLKTRAVVTIRMDPEGYEKGQGYEIRGRFGTWESYEREYFDMIRSAFLKYSLQVRMGRMDGIFVAFHNTERIFGFQYIPLQEMDVSLHGAQDTSIGDNEFKLSIHLLNQVLNKVTEKYPGQTLRLHFETVKDKTTPYMCVFARPVTQERINEIQKTATDRIAKFERVLRGLDKEPEVPVEVDEEDEGLVDDTRPEEEEEEAETAAELAEEDEDTREDVWDDVMLKVEHSLENEEHGATSIRESIHDALEQSGLLKNATAEEAEHYVQALFEVLTSEGNQAATDSELAEEAEEAESDVVEEPEVAAEPEVADETAPTKKSETESTESSTAVESSEAESSEADDASTEVESIEEATEITSSADSSPEKLNLKDLILRLASRLQEESSESPSTVEEGEITAEEDEDAAKLAQFENIMSELLVKTRQLRSIDEVEPTEEEDIETAKPPSALAEPSEEIAELASLSEEEIPKVDTEFTEPIYGLILTTKNKIDGKYVDRPKLSVTKKKWTVEYSIEEMSDERAQKLYRQCHTRRRKFLAGSEDRAKEWYKMFGGKLAAKTDSGRKFRQQEEMQAKDKPVHVYGHDRPFTYESVFGKIAEGDVSPYQTWFPTAKDVQEWKKSNDKMAWYERVKEAHLKNGGSEEDFLRVEPLEAEPFKQQKNGGKKKRE</sequence>
<feature type="compositionally biased region" description="Low complexity" evidence="1">
    <location>
        <begin position="22"/>
        <end position="38"/>
    </location>
</feature>
<feature type="compositionally biased region" description="Acidic residues" evidence="1">
    <location>
        <begin position="838"/>
        <end position="847"/>
    </location>
</feature>
<feature type="region of interest" description="Disordered" evidence="1">
    <location>
        <begin position="837"/>
        <end position="864"/>
    </location>
</feature>
<comment type="caution">
    <text evidence="2">The sequence shown here is derived from an EMBL/GenBank/DDBJ whole genome shotgun (WGS) entry which is preliminary data.</text>
</comment>
<feature type="region of interest" description="Disordered" evidence="1">
    <location>
        <begin position="789"/>
        <end position="813"/>
    </location>
</feature>
<feature type="region of interest" description="Disordered" evidence="1">
    <location>
        <begin position="587"/>
        <end position="624"/>
    </location>
</feature>
<organism evidence="2 3">
    <name type="scientific">Apiosordaria backusii</name>
    <dbReference type="NCBI Taxonomy" id="314023"/>
    <lineage>
        <taxon>Eukaryota</taxon>
        <taxon>Fungi</taxon>
        <taxon>Dikarya</taxon>
        <taxon>Ascomycota</taxon>
        <taxon>Pezizomycotina</taxon>
        <taxon>Sordariomycetes</taxon>
        <taxon>Sordariomycetidae</taxon>
        <taxon>Sordariales</taxon>
        <taxon>Lasiosphaeriaceae</taxon>
        <taxon>Apiosordaria</taxon>
    </lineage>
</organism>
<protein>
    <submittedName>
        <fullName evidence="2">Mitochondrial protein Pet127-domain-containing protein</fullName>
    </submittedName>
</protein>
<accession>A0AA40EEM4</accession>
<feature type="region of interest" description="Disordered" evidence="1">
    <location>
        <begin position="22"/>
        <end position="91"/>
    </location>
</feature>
<gene>
    <name evidence="2" type="ORF">B0T21DRAFT_368099</name>
</gene>
<reference evidence="2" key="1">
    <citation type="submission" date="2023-06" db="EMBL/GenBank/DDBJ databases">
        <title>Genome-scale phylogeny and comparative genomics of the fungal order Sordariales.</title>
        <authorList>
            <consortium name="Lawrence Berkeley National Laboratory"/>
            <person name="Hensen N."/>
            <person name="Bonometti L."/>
            <person name="Westerberg I."/>
            <person name="Brannstrom I.O."/>
            <person name="Guillou S."/>
            <person name="Cros-Aarteil S."/>
            <person name="Calhoun S."/>
            <person name="Haridas S."/>
            <person name="Kuo A."/>
            <person name="Mondo S."/>
            <person name="Pangilinan J."/>
            <person name="Riley R."/>
            <person name="Labutti K."/>
            <person name="Andreopoulos B."/>
            <person name="Lipzen A."/>
            <person name="Chen C."/>
            <person name="Yanf M."/>
            <person name="Daum C."/>
            <person name="Ng V."/>
            <person name="Clum A."/>
            <person name="Steindorff A."/>
            <person name="Ohm R."/>
            <person name="Martin F."/>
            <person name="Silar P."/>
            <person name="Natvig D."/>
            <person name="Lalanne C."/>
            <person name="Gautier V."/>
            <person name="Ament-Velasquez S.L."/>
            <person name="Kruys A."/>
            <person name="Hutchinson M.I."/>
            <person name="Powell A.J."/>
            <person name="Barry K."/>
            <person name="Miller A.N."/>
            <person name="Grigoriev I.V."/>
            <person name="Debuchy R."/>
            <person name="Gladieux P."/>
            <person name="Thoren M.H."/>
            <person name="Johannesson H."/>
        </authorList>
    </citation>
    <scope>NUCLEOTIDE SEQUENCE</scope>
    <source>
        <strain evidence="2">CBS 540.89</strain>
    </source>
</reference>
<dbReference type="AlphaFoldDB" id="A0AA40EEM4"/>
<feature type="region of interest" description="Disordered" evidence="1">
    <location>
        <begin position="685"/>
        <end position="776"/>
    </location>
</feature>
<feature type="compositionally biased region" description="Basic residues" evidence="1">
    <location>
        <begin position="117"/>
        <end position="127"/>
    </location>
</feature>
<feature type="region of interest" description="Disordered" evidence="1">
    <location>
        <begin position="1046"/>
        <end position="1072"/>
    </location>
</feature>
<evidence type="ECO:0000313" key="3">
    <source>
        <dbReference type="Proteomes" id="UP001172159"/>
    </source>
</evidence>
<dbReference type="Pfam" id="PF08634">
    <property type="entry name" value="Pet127"/>
    <property type="match status" value="1"/>
</dbReference>
<dbReference type="PANTHER" id="PTHR31014:SF0">
    <property type="entry name" value="MITOCHONDRIAL TRANSLATION SYSTEM COMPONENT PET127-RELATED"/>
    <property type="match status" value="1"/>
</dbReference>
<dbReference type="InterPro" id="IPR013943">
    <property type="entry name" value="Pet127"/>
</dbReference>
<dbReference type="EMBL" id="JAUKTV010000007">
    <property type="protein sequence ID" value="KAK0735592.1"/>
    <property type="molecule type" value="Genomic_DNA"/>
</dbReference>
<keyword evidence="3" id="KW-1185">Reference proteome</keyword>
<evidence type="ECO:0000256" key="1">
    <source>
        <dbReference type="SAM" id="MobiDB-lite"/>
    </source>
</evidence>
<dbReference type="Proteomes" id="UP001172159">
    <property type="component" value="Unassembled WGS sequence"/>
</dbReference>
<feature type="compositionally biased region" description="Acidic residues" evidence="1">
    <location>
        <begin position="801"/>
        <end position="812"/>
    </location>
</feature>
<name>A0AA40EEM4_9PEZI</name>
<evidence type="ECO:0000313" key="2">
    <source>
        <dbReference type="EMBL" id="KAK0735592.1"/>
    </source>
</evidence>
<feature type="non-terminal residue" evidence="2">
    <location>
        <position position="1"/>
    </location>
</feature>
<dbReference type="PANTHER" id="PTHR31014">
    <property type="entry name" value="MITOCHONDRIAL TRANSLATION SYSTEM COMPONENT PET127-RELATED"/>
    <property type="match status" value="1"/>
</dbReference>
<feature type="compositionally biased region" description="Basic residues" evidence="1">
    <location>
        <begin position="55"/>
        <end position="75"/>
    </location>
</feature>
<feature type="compositionally biased region" description="Acidic residues" evidence="1">
    <location>
        <begin position="694"/>
        <end position="720"/>
    </location>
</feature>
<dbReference type="GO" id="GO:0005740">
    <property type="term" value="C:mitochondrial envelope"/>
    <property type="evidence" value="ECO:0007669"/>
    <property type="project" value="TreeGrafter"/>
</dbReference>
<feature type="region of interest" description="Disordered" evidence="1">
    <location>
        <begin position="106"/>
        <end position="177"/>
    </location>
</feature>
<proteinExistence type="predicted"/>
<feature type="compositionally biased region" description="Basic and acidic residues" evidence="1">
    <location>
        <begin position="1048"/>
        <end position="1061"/>
    </location>
</feature>